<keyword evidence="4" id="KW-1185">Reference proteome</keyword>
<dbReference type="Proteomes" id="UP000250140">
    <property type="component" value="Unassembled WGS sequence"/>
</dbReference>
<dbReference type="PANTHER" id="PTHR33112:SF8">
    <property type="entry name" value="HETEROKARYON INCOMPATIBILITY DOMAIN-CONTAINING PROTEIN"/>
    <property type="match status" value="1"/>
</dbReference>
<reference evidence="3 4" key="1">
    <citation type="journal article" date="2016" name="Nat. Commun.">
        <title>Ectomycorrhizal ecology is imprinted in the genome of the dominant symbiotic fungus Cenococcum geophilum.</title>
        <authorList>
            <consortium name="DOE Joint Genome Institute"/>
            <person name="Peter M."/>
            <person name="Kohler A."/>
            <person name="Ohm R.A."/>
            <person name="Kuo A."/>
            <person name="Krutzmann J."/>
            <person name="Morin E."/>
            <person name="Arend M."/>
            <person name="Barry K.W."/>
            <person name="Binder M."/>
            <person name="Choi C."/>
            <person name="Clum A."/>
            <person name="Copeland A."/>
            <person name="Grisel N."/>
            <person name="Haridas S."/>
            <person name="Kipfer T."/>
            <person name="LaButti K."/>
            <person name="Lindquist E."/>
            <person name="Lipzen A."/>
            <person name="Maire R."/>
            <person name="Meier B."/>
            <person name="Mihaltcheva S."/>
            <person name="Molinier V."/>
            <person name="Murat C."/>
            <person name="Poggeler S."/>
            <person name="Quandt C.A."/>
            <person name="Sperisen C."/>
            <person name="Tritt A."/>
            <person name="Tisserant E."/>
            <person name="Crous P.W."/>
            <person name="Henrissat B."/>
            <person name="Nehls U."/>
            <person name="Egli S."/>
            <person name="Spatafora J.W."/>
            <person name="Grigoriev I.V."/>
            <person name="Martin F.M."/>
        </authorList>
    </citation>
    <scope>NUCLEOTIDE SEQUENCE [LARGE SCALE GENOMIC DNA]</scope>
    <source>
        <strain evidence="3 4">CBS 207.34</strain>
    </source>
</reference>
<evidence type="ECO:0000256" key="1">
    <source>
        <dbReference type="SAM" id="MobiDB-lite"/>
    </source>
</evidence>
<feature type="domain" description="Heterokaryon incompatibility" evidence="2">
    <location>
        <begin position="285"/>
        <end position="433"/>
    </location>
</feature>
<dbReference type="EMBL" id="KV748698">
    <property type="protein sequence ID" value="OCL13597.1"/>
    <property type="molecule type" value="Genomic_DNA"/>
</dbReference>
<dbReference type="AlphaFoldDB" id="A0A8E2FAI6"/>
<protein>
    <submittedName>
        <fullName evidence="3">HET-domain-containing protein</fullName>
    </submittedName>
</protein>
<evidence type="ECO:0000313" key="3">
    <source>
        <dbReference type="EMBL" id="OCL13597.1"/>
    </source>
</evidence>
<accession>A0A8E2FAI6</accession>
<sequence length="743" mass="83201">MEANTQGIDLVGQEEEETKKQPSRPLGDFKLFGPEGLEEVGEQPPRPTPGFGQFECLPISGHTTFDVNASVKPHLLCHKCQSIREWSAREVQYPRRTTPRRFFRSTYSPNDSSDTADFELYYTGEDLAASRLKGCHLCSLMLATAAQKDCNEITEKSSTGHIKNLHQFKTIRVKLNIVNANLIMIDVGDKGLLSIGPNSMPRTYSNTSTEEAASLSISTKSTATWNLAKEWIEKCKSHKLCNERASSDFMPKRLLDVGPFNLEHGVENQYVRLILPGGIGLKAPYLTLSYCWGATNKIKLTESNHERFASGILIHDLPKTIRDAIAITRRLGFKYIWIDALCILQDSPSDWTEEAASMADVYGSCFLTIAALGAWGSDVGCFGQRDPLIYSPCWLFKTAIGQDFSVYSVRYSDIISECITNSALNVRGWVMQERLLSPRTLAFGVSVGWECLGMESHGLSDESRTSLKYMDTPTKRRFNASGLQNMRDTSEVLRPGTRESLEAMAVWQDILKYYTRSSVTVQSDRVFAISGIIKAFERRTGWKNIVGLWRPFVLGELLWEMEEYARATLFGSPTWSWIGHNGAIYPYPYSDYPKNQVQFARVEGIELPEDSFRLGDGKDLKWGGALRLSCTVAKVHSLPLREVGWCCITPEDCIFHHKKDFMANSGSFVLRTDRLSPKPGPYSFIPLLGYTCPLNFRTKDISGLLVVASNDVPGAYERVGVLKYGVGKGVRYKPGPRTSVTLI</sequence>
<gene>
    <name evidence="3" type="ORF">AOQ84DRAFT_385299</name>
</gene>
<organism evidence="3 4">
    <name type="scientific">Glonium stellatum</name>
    <dbReference type="NCBI Taxonomy" id="574774"/>
    <lineage>
        <taxon>Eukaryota</taxon>
        <taxon>Fungi</taxon>
        <taxon>Dikarya</taxon>
        <taxon>Ascomycota</taxon>
        <taxon>Pezizomycotina</taxon>
        <taxon>Dothideomycetes</taxon>
        <taxon>Pleosporomycetidae</taxon>
        <taxon>Gloniales</taxon>
        <taxon>Gloniaceae</taxon>
        <taxon>Glonium</taxon>
    </lineage>
</organism>
<dbReference type="InterPro" id="IPR010730">
    <property type="entry name" value="HET"/>
</dbReference>
<dbReference type="Pfam" id="PF06985">
    <property type="entry name" value="HET"/>
    <property type="match status" value="1"/>
</dbReference>
<proteinExistence type="predicted"/>
<dbReference type="PANTHER" id="PTHR33112">
    <property type="entry name" value="DOMAIN PROTEIN, PUTATIVE-RELATED"/>
    <property type="match status" value="1"/>
</dbReference>
<evidence type="ECO:0000259" key="2">
    <source>
        <dbReference type="Pfam" id="PF06985"/>
    </source>
</evidence>
<name>A0A8E2FAI6_9PEZI</name>
<dbReference type="OrthoDB" id="3543135at2759"/>
<evidence type="ECO:0000313" key="4">
    <source>
        <dbReference type="Proteomes" id="UP000250140"/>
    </source>
</evidence>
<feature type="region of interest" description="Disordered" evidence="1">
    <location>
        <begin position="1"/>
        <end position="48"/>
    </location>
</feature>